<evidence type="ECO:0000313" key="1">
    <source>
        <dbReference type="EMBL" id="GJT78364.1"/>
    </source>
</evidence>
<gene>
    <name evidence="1" type="ORF">Tco_1045089</name>
</gene>
<accession>A0ABQ5GSV1</accession>
<evidence type="ECO:0000313" key="2">
    <source>
        <dbReference type="Proteomes" id="UP001151760"/>
    </source>
</evidence>
<evidence type="ECO:0008006" key="3">
    <source>
        <dbReference type="Google" id="ProtNLM"/>
    </source>
</evidence>
<proteinExistence type="predicted"/>
<keyword evidence="2" id="KW-1185">Reference proteome</keyword>
<name>A0ABQ5GSV1_9ASTR</name>
<dbReference type="EMBL" id="BQNB010018794">
    <property type="protein sequence ID" value="GJT78364.1"/>
    <property type="molecule type" value="Genomic_DNA"/>
</dbReference>
<protein>
    <recommendedName>
        <fullName evidence="3">Secreted protein</fullName>
    </recommendedName>
</protein>
<dbReference type="Proteomes" id="UP001151760">
    <property type="component" value="Unassembled WGS sequence"/>
</dbReference>
<reference evidence="1" key="2">
    <citation type="submission" date="2022-01" db="EMBL/GenBank/DDBJ databases">
        <authorList>
            <person name="Yamashiro T."/>
            <person name="Shiraishi A."/>
            <person name="Satake H."/>
            <person name="Nakayama K."/>
        </authorList>
    </citation>
    <scope>NUCLEOTIDE SEQUENCE</scope>
</reference>
<organism evidence="1 2">
    <name type="scientific">Tanacetum coccineum</name>
    <dbReference type="NCBI Taxonomy" id="301880"/>
    <lineage>
        <taxon>Eukaryota</taxon>
        <taxon>Viridiplantae</taxon>
        <taxon>Streptophyta</taxon>
        <taxon>Embryophyta</taxon>
        <taxon>Tracheophyta</taxon>
        <taxon>Spermatophyta</taxon>
        <taxon>Magnoliopsida</taxon>
        <taxon>eudicotyledons</taxon>
        <taxon>Gunneridae</taxon>
        <taxon>Pentapetalae</taxon>
        <taxon>asterids</taxon>
        <taxon>campanulids</taxon>
        <taxon>Asterales</taxon>
        <taxon>Asteraceae</taxon>
        <taxon>Asteroideae</taxon>
        <taxon>Anthemideae</taxon>
        <taxon>Anthemidinae</taxon>
        <taxon>Tanacetum</taxon>
    </lineage>
</organism>
<comment type="caution">
    <text evidence="1">The sequence shown here is derived from an EMBL/GenBank/DDBJ whole genome shotgun (WGS) entry which is preliminary data.</text>
</comment>
<reference evidence="1" key="1">
    <citation type="journal article" date="2022" name="Int. J. Mol. Sci.">
        <title>Draft Genome of Tanacetum Coccineum: Genomic Comparison of Closely Related Tanacetum-Family Plants.</title>
        <authorList>
            <person name="Yamashiro T."/>
            <person name="Shiraishi A."/>
            <person name="Nakayama K."/>
            <person name="Satake H."/>
        </authorList>
    </citation>
    <scope>NUCLEOTIDE SEQUENCE</scope>
</reference>
<sequence length="125" mass="13904">MALAVAPATALVTVDRPRGTTQVVTRDTSNHWYEDIYCRFRWRLDVRWQVVQGSGVQYEARITEPIIGSVIDRSRRPRDTHSLVDLSINCLAAVAILGTDSHGNNSQSFEVARSKITKIPLLGGL</sequence>